<dbReference type="PANTHER" id="PTHR23505">
    <property type="entry name" value="SPINSTER"/>
    <property type="match status" value="1"/>
</dbReference>
<evidence type="ECO:0000256" key="6">
    <source>
        <dbReference type="SAM" id="MobiDB-lite"/>
    </source>
</evidence>
<protein>
    <submittedName>
        <fullName evidence="9">MFS transporter</fullName>
    </submittedName>
</protein>
<feature type="transmembrane region" description="Helical" evidence="7">
    <location>
        <begin position="78"/>
        <end position="97"/>
    </location>
</feature>
<reference evidence="10" key="1">
    <citation type="journal article" date="2019" name="Int. J. Syst. Evol. Microbiol.">
        <title>The Global Catalogue of Microorganisms (GCM) 10K type strain sequencing project: providing services to taxonomists for standard genome sequencing and annotation.</title>
        <authorList>
            <consortium name="The Broad Institute Genomics Platform"/>
            <consortium name="The Broad Institute Genome Sequencing Center for Infectious Disease"/>
            <person name="Wu L."/>
            <person name="Ma J."/>
        </authorList>
    </citation>
    <scope>NUCLEOTIDE SEQUENCE [LARGE SCALE GENOMIC DNA]</scope>
    <source>
        <strain evidence="10">JCM 10083</strain>
    </source>
</reference>
<dbReference type="Proteomes" id="UP001596514">
    <property type="component" value="Unassembled WGS sequence"/>
</dbReference>
<evidence type="ECO:0000256" key="1">
    <source>
        <dbReference type="ARBA" id="ARBA00004651"/>
    </source>
</evidence>
<proteinExistence type="predicted"/>
<dbReference type="InterPro" id="IPR011701">
    <property type="entry name" value="MFS"/>
</dbReference>
<dbReference type="RefSeq" id="WP_343968210.1">
    <property type="nucleotide sequence ID" value="NZ_BAAAGK010000065.1"/>
</dbReference>
<dbReference type="InterPro" id="IPR020846">
    <property type="entry name" value="MFS_dom"/>
</dbReference>
<dbReference type="Pfam" id="PF07690">
    <property type="entry name" value="MFS_1"/>
    <property type="match status" value="1"/>
</dbReference>
<evidence type="ECO:0000256" key="7">
    <source>
        <dbReference type="SAM" id="Phobius"/>
    </source>
</evidence>
<keyword evidence="5 7" id="KW-0472">Membrane</keyword>
<name>A0ABW2T454_9ACTN</name>
<keyword evidence="10" id="KW-1185">Reference proteome</keyword>
<dbReference type="EMBL" id="JBHTEE010000001">
    <property type="protein sequence ID" value="MFC7603435.1"/>
    <property type="molecule type" value="Genomic_DNA"/>
</dbReference>
<dbReference type="PANTHER" id="PTHR23505:SF79">
    <property type="entry name" value="PROTEIN SPINSTER"/>
    <property type="match status" value="1"/>
</dbReference>
<feature type="transmembrane region" description="Helical" evidence="7">
    <location>
        <begin position="196"/>
        <end position="214"/>
    </location>
</feature>
<dbReference type="InterPro" id="IPR036259">
    <property type="entry name" value="MFS_trans_sf"/>
</dbReference>
<organism evidence="9 10">
    <name type="scientific">Streptosporangium amethystogenes subsp. fukuiense</name>
    <dbReference type="NCBI Taxonomy" id="698418"/>
    <lineage>
        <taxon>Bacteria</taxon>
        <taxon>Bacillati</taxon>
        <taxon>Actinomycetota</taxon>
        <taxon>Actinomycetes</taxon>
        <taxon>Streptosporangiales</taxon>
        <taxon>Streptosporangiaceae</taxon>
        <taxon>Streptosporangium</taxon>
    </lineage>
</organism>
<accession>A0ABW2T454</accession>
<dbReference type="Gene3D" id="1.20.1250.20">
    <property type="entry name" value="MFS general substrate transporter like domains"/>
    <property type="match status" value="1"/>
</dbReference>
<sequence length="494" mass="51692">MSADPGGRRHIGGGGLVRAVVDWAARRMTAVVGGPARFQIIVLLACVLGLVAADQAALGAVGVEVKQSLGITNTELGSLSAVSSGAGALAVLPVGVLTDRVRRVRILVVSIAVWSLAMLVSGLADSFLWLLLSRLALGAVTAAAGPTIASLVGDFFPAAERGRIYGFILSGEMLGAGSGLLVGGNLGYFLSWRSTFWFLGLLGIVLMFVIVRKLPEPERGGQSRLLAGTPGPASGPGDAARSAVRDLGIEPDPALVLHRDPVRMSMWQAARYVLRIRTNVVLIIASAVGYFFFAGLRIFGVVFVHQQYGLSQAAVTGLVPLVGFGALLGVLCGGRIADWFTRRGRVSARLVVPAVAYLTGAAFCLPGLLTTSMAIALPFLFVSAGSLSAANPPLDAARLDVVHFRLWGRAESIRTFLRTGAETAAPVTFGFLADVLDPGGTRSAQGLQYTFLIMLVPLIANAIVLLYGRRTYPRDVATATASERMTDTGRGAQA</sequence>
<evidence type="ECO:0000256" key="5">
    <source>
        <dbReference type="ARBA" id="ARBA00023136"/>
    </source>
</evidence>
<feature type="transmembrane region" description="Helical" evidence="7">
    <location>
        <begin position="36"/>
        <end position="58"/>
    </location>
</feature>
<comment type="subcellular location">
    <subcellularLocation>
        <location evidence="1">Cell membrane</location>
        <topology evidence="1">Multi-pass membrane protein</topology>
    </subcellularLocation>
</comment>
<keyword evidence="4 7" id="KW-1133">Transmembrane helix</keyword>
<dbReference type="PROSITE" id="PS50850">
    <property type="entry name" value="MFS"/>
    <property type="match status" value="1"/>
</dbReference>
<evidence type="ECO:0000256" key="3">
    <source>
        <dbReference type="ARBA" id="ARBA00022692"/>
    </source>
</evidence>
<keyword evidence="3 7" id="KW-0812">Transmembrane</keyword>
<feature type="transmembrane region" description="Helical" evidence="7">
    <location>
        <begin position="280"/>
        <end position="304"/>
    </location>
</feature>
<feature type="region of interest" description="Disordered" evidence="6">
    <location>
        <begin position="222"/>
        <end position="241"/>
    </location>
</feature>
<feature type="transmembrane region" description="Helical" evidence="7">
    <location>
        <begin position="354"/>
        <end position="381"/>
    </location>
</feature>
<gene>
    <name evidence="9" type="ORF">ACFQVD_25310</name>
</gene>
<feature type="transmembrane region" description="Helical" evidence="7">
    <location>
        <begin position="130"/>
        <end position="152"/>
    </location>
</feature>
<evidence type="ECO:0000256" key="2">
    <source>
        <dbReference type="ARBA" id="ARBA00022448"/>
    </source>
</evidence>
<feature type="transmembrane region" description="Helical" evidence="7">
    <location>
        <begin position="446"/>
        <end position="467"/>
    </location>
</feature>
<feature type="transmembrane region" description="Helical" evidence="7">
    <location>
        <begin position="164"/>
        <end position="190"/>
    </location>
</feature>
<evidence type="ECO:0000313" key="10">
    <source>
        <dbReference type="Proteomes" id="UP001596514"/>
    </source>
</evidence>
<evidence type="ECO:0000313" key="9">
    <source>
        <dbReference type="EMBL" id="MFC7603435.1"/>
    </source>
</evidence>
<evidence type="ECO:0000256" key="4">
    <source>
        <dbReference type="ARBA" id="ARBA00022989"/>
    </source>
</evidence>
<comment type="caution">
    <text evidence="9">The sequence shown here is derived from an EMBL/GenBank/DDBJ whole genome shotgun (WGS) entry which is preliminary data.</text>
</comment>
<keyword evidence="2" id="KW-0813">Transport</keyword>
<dbReference type="InterPro" id="IPR044770">
    <property type="entry name" value="MFS_spinster-like"/>
</dbReference>
<evidence type="ECO:0000259" key="8">
    <source>
        <dbReference type="PROSITE" id="PS50850"/>
    </source>
</evidence>
<feature type="transmembrane region" description="Helical" evidence="7">
    <location>
        <begin position="310"/>
        <end position="333"/>
    </location>
</feature>
<feature type="domain" description="Major facilitator superfamily (MFS) profile" evidence="8">
    <location>
        <begin position="40"/>
        <end position="473"/>
    </location>
</feature>
<dbReference type="SUPFAM" id="SSF103473">
    <property type="entry name" value="MFS general substrate transporter"/>
    <property type="match status" value="1"/>
</dbReference>
<feature type="transmembrane region" description="Helical" evidence="7">
    <location>
        <begin position="104"/>
        <end position="124"/>
    </location>
</feature>